<dbReference type="Proteomes" id="UP000637774">
    <property type="component" value="Unassembled WGS sequence"/>
</dbReference>
<evidence type="ECO:0000313" key="2">
    <source>
        <dbReference type="EMBL" id="GGH80883.1"/>
    </source>
</evidence>
<dbReference type="EMBL" id="BMGY01000004">
    <property type="protein sequence ID" value="GGH80883.1"/>
    <property type="molecule type" value="Genomic_DNA"/>
</dbReference>
<sequence>MTLLEIAEQLRDAKESAILVYAFNATGKTRLSVAYKDATKTDDINHTGVYYNAFSEDLFVWDNDNDNSEQDIRLTIKYCSLNQFHSSLKEQDIRQKLVPYKPKYEFYFNPNADPERGIDSITFYIEGEDAEDDSKTPIKISRGEERMFVWCFFLALFEVDGWADKQAAHFFIDDPVSSLDDHNIFITADTIYQLILRNLDKRKIIVTSHHFGMMSILSDWLSKGEAASRFKNRDGTKKYKQFLLEQRAEGLVLIKPDKGVMLYHLRLLQLLNEADTKDEVSTYHFALLRQVLENIASFLGVGRFSYVLEQIGISKGQRVEDIVNALSHQKVYYYQTPTPRPDEVVIFREVLKGLKDTYQFVLHT</sequence>
<dbReference type="Pfam" id="PF13166">
    <property type="entry name" value="AAA_13"/>
    <property type="match status" value="1"/>
</dbReference>
<dbReference type="Gene3D" id="3.40.50.300">
    <property type="entry name" value="P-loop containing nucleotide triphosphate hydrolases"/>
    <property type="match status" value="1"/>
</dbReference>
<accession>A0ABQ1ZYS9</accession>
<protein>
    <submittedName>
        <fullName evidence="2">Anticodon nuclease</fullName>
    </submittedName>
</protein>
<evidence type="ECO:0000313" key="3">
    <source>
        <dbReference type="Proteomes" id="UP000637774"/>
    </source>
</evidence>
<dbReference type="RefSeq" id="WP_188560612.1">
    <property type="nucleotide sequence ID" value="NZ_BMGY01000004.1"/>
</dbReference>
<comment type="caution">
    <text evidence="2">The sequence shown here is derived from an EMBL/GenBank/DDBJ whole genome shotgun (WGS) entry which is preliminary data.</text>
</comment>
<dbReference type="InterPro" id="IPR026866">
    <property type="entry name" value="CR006_AAA"/>
</dbReference>
<proteinExistence type="predicted"/>
<name>A0ABQ1ZYS9_9BACT</name>
<organism evidence="2 3">
    <name type="scientific">Hymenobacter frigidus</name>
    <dbReference type="NCBI Taxonomy" id="1524095"/>
    <lineage>
        <taxon>Bacteria</taxon>
        <taxon>Pseudomonadati</taxon>
        <taxon>Bacteroidota</taxon>
        <taxon>Cytophagia</taxon>
        <taxon>Cytophagales</taxon>
        <taxon>Hymenobacteraceae</taxon>
        <taxon>Hymenobacter</taxon>
    </lineage>
</organism>
<gene>
    <name evidence="2" type="ORF">GCM10011495_06770</name>
</gene>
<keyword evidence="3" id="KW-1185">Reference proteome</keyword>
<dbReference type="InterPro" id="IPR027417">
    <property type="entry name" value="P-loop_NTPase"/>
</dbReference>
<feature type="domain" description="Protein CR006 P-loop" evidence="1">
    <location>
        <begin position="134"/>
        <end position="331"/>
    </location>
</feature>
<dbReference type="SUPFAM" id="SSF52540">
    <property type="entry name" value="P-loop containing nucleoside triphosphate hydrolases"/>
    <property type="match status" value="1"/>
</dbReference>
<reference evidence="3" key="1">
    <citation type="journal article" date="2019" name="Int. J. Syst. Evol. Microbiol.">
        <title>The Global Catalogue of Microorganisms (GCM) 10K type strain sequencing project: providing services to taxonomists for standard genome sequencing and annotation.</title>
        <authorList>
            <consortium name="The Broad Institute Genomics Platform"/>
            <consortium name="The Broad Institute Genome Sequencing Center for Infectious Disease"/>
            <person name="Wu L."/>
            <person name="Ma J."/>
        </authorList>
    </citation>
    <scope>NUCLEOTIDE SEQUENCE [LARGE SCALE GENOMIC DNA]</scope>
    <source>
        <strain evidence="3">CGMCC 1.14966</strain>
    </source>
</reference>
<evidence type="ECO:0000259" key="1">
    <source>
        <dbReference type="Pfam" id="PF13166"/>
    </source>
</evidence>